<sequence>MEHTTDEARLEQLGQFLRTRRERLKPETLGFQNDGRRRTPGLRRSEVAMLAGVSVDWYTWLEQGRNIQVSGQVLDSIAKALRLDGSERKHLYLLATKQLPADVLHSQRTEVSETLQHMLDRLSYCPAIVTDVRWNVVAWNLAACAVVGDYRVMPEQERNMVWRAFTSPYLRQLLRGKWEEHARMRLAQFRASYGTYAGDPWWEEFIAKLSAESLLFREWWARHEVLPVSEGSKRYFHPEAGELVLEHITLQVSDAPGLQVMVNTPIGLTEEKIKALIEDLKGNTDLKR</sequence>
<accession>A0A2V5K057</accession>
<feature type="domain" description="HTH cro/C1-type" evidence="1">
    <location>
        <begin position="16"/>
        <end position="88"/>
    </location>
</feature>
<evidence type="ECO:0000313" key="2">
    <source>
        <dbReference type="EMBL" id="PYI52461.1"/>
    </source>
</evidence>
<gene>
    <name evidence="2" type="ORF">DLM86_19970</name>
</gene>
<dbReference type="SUPFAM" id="SSF47413">
    <property type="entry name" value="lambda repressor-like DNA-binding domains"/>
    <property type="match status" value="1"/>
</dbReference>
<keyword evidence="3" id="KW-1185">Reference proteome</keyword>
<evidence type="ECO:0000259" key="1">
    <source>
        <dbReference type="SMART" id="SM00530"/>
    </source>
</evidence>
<dbReference type="PANTHER" id="PTHR35010">
    <property type="entry name" value="BLL4672 PROTEIN-RELATED"/>
    <property type="match status" value="1"/>
</dbReference>
<dbReference type="OrthoDB" id="5346389at2"/>
<dbReference type="Proteomes" id="UP000247476">
    <property type="component" value="Unassembled WGS sequence"/>
</dbReference>
<dbReference type="CDD" id="cd00093">
    <property type="entry name" value="HTH_XRE"/>
    <property type="match status" value="1"/>
</dbReference>
<dbReference type="GO" id="GO:0003677">
    <property type="term" value="F:DNA binding"/>
    <property type="evidence" value="ECO:0007669"/>
    <property type="project" value="InterPro"/>
</dbReference>
<comment type="caution">
    <text evidence="2">The sequence shown here is derived from an EMBL/GenBank/DDBJ whole genome shotgun (WGS) entry which is preliminary data.</text>
</comment>
<dbReference type="Gene3D" id="3.30.450.180">
    <property type="match status" value="1"/>
</dbReference>
<dbReference type="Pfam" id="PF13560">
    <property type="entry name" value="HTH_31"/>
    <property type="match status" value="1"/>
</dbReference>
<evidence type="ECO:0000313" key="3">
    <source>
        <dbReference type="Proteomes" id="UP000247476"/>
    </source>
</evidence>
<dbReference type="Gene3D" id="1.10.260.40">
    <property type="entry name" value="lambda repressor-like DNA-binding domains"/>
    <property type="match status" value="1"/>
</dbReference>
<reference evidence="2 3" key="1">
    <citation type="submission" date="2018-05" db="EMBL/GenBank/DDBJ databases">
        <title>Paenibacillus flagellatus sp. nov., isolated from selenium mineral soil.</title>
        <authorList>
            <person name="Dai X."/>
        </authorList>
    </citation>
    <scope>NUCLEOTIDE SEQUENCE [LARGE SCALE GENOMIC DNA]</scope>
    <source>
        <strain evidence="2 3">DXL2</strain>
    </source>
</reference>
<proteinExistence type="predicted"/>
<protein>
    <submittedName>
        <fullName evidence="2">Transcriptional regulator</fullName>
    </submittedName>
</protein>
<dbReference type="InterPro" id="IPR041413">
    <property type="entry name" value="MLTR_LBD"/>
</dbReference>
<dbReference type="RefSeq" id="WP_110841830.1">
    <property type="nucleotide sequence ID" value="NZ_QJVJ01000009.1"/>
</dbReference>
<name>A0A2V5K057_9BACL</name>
<dbReference type="AlphaFoldDB" id="A0A2V5K057"/>
<dbReference type="SMART" id="SM00530">
    <property type="entry name" value="HTH_XRE"/>
    <property type="match status" value="1"/>
</dbReference>
<organism evidence="2 3">
    <name type="scientific">Paenibacillus flagellatus</name>
    <dbReference type="NCBI Taxonomy" id="2211139"/>
    <lineage>
        <taxon>Bacteria</taxon>
        <taxon>Bacillati</taxon>
        <taxon>Bacillota</taxon>
        <taxon>Bacilli</taxon>
        <taxon>Bacillales</taxon>
        <taxon>Paenibacillaceae</taxon>
        <taxon>Paenibacillus</taxon>
    </lineage>
</organism>
<dbReference type="EMBL" id="QJVJ01000009">
    <property type="protein sequence ID" value="PYI52461.1"/>
    <property type="molecule type" value="Genomic_DNA"/>
</dbReference>
<dbReference type="InterPro" id="IPR010982">
    <property type="entry name" value="Lambda_DNA-bd_dom_sf"/>
</dbReference>
<dbReference type="PANTHER" id="PTHR35010:SF2">
    <property type="entry name" value="BLL4672 PROTEIN"/>
    <property type="match status" value="1"/>
</dbReference>
<dbReference type="Pfam" id="PF17765">
    <property type="entry name" value="MLTR_LBD"/>
    <property type="match status" value="1"/>
</dbReference>
<dbReference type="InterPro" id="IPR001387">
    <property type="entry name" value="Cro/C1-type_HTH"/>
</dbReference>